<reference evidence="2 3" key="1">
    <citation type="submission" date="2018-11" db="EMBL/GenBank/DDBJ databases">
        <title>Genome sequence of Apiotrichum porosum DSM 27194.</title>
        <authorList>
            <person name="Aliyu H."/>
            <person name="Gorte O."/>
            <person name="Ochsenreither K."/>
        </authorList>
    </citation>
    <scope>NUCLEOTIDE SEQUENCE [LARGE SCALE GENOMIC DNA]</scope>
    <source>
        <strain evidence="2 3">DSM 27194</strain>
    </source>
</reference>
<keyword evidence="1" id="KW-0539">Nucleus</keyword>
<dbReference type="CDD" id="cd12148">
    <property type="entry name" value="fungal_TF_MHR"/>
    <property type="match status" value="1"/>
</dbReference>
<dbReference type="InterPro" id="IPR050797">
    <property type="entry name" value="Carb_Metab_Trans_Reg"/>
</dbReference>
<evidence type="ECO:0000313" key="2">
    <source>
        <dbReference type="EMBL" id="RSH76955.1"/>
    </source>
</evidence>
<organism evidence="2 3">
    <name type="scientific">Apiotrichum porosum</name>
    <dbReference type="NCBI Taxonomy" id="105984"/>
    <lineage>
        <taxon>Eukaryota</taxon>
        <taxon>Fungi</taxon>
        <taxon>Dikarya</taxon>
        <taxon>Basidiomycota</taxon>
        <taxon>Agaricomycotina</taxon>
        <taxon>Tremellomycetes</taxon>
        <taxon>Trichosporonales</taxon>
        <taxon>Trichosporonaceae</taxon>
        <taxon>Apiotrichum</taxon>
    </lineage>
</organism>
<dbReference type="AlphaFoldDB" id="A0A427XDM2"/>
<sequence length="412" mass="44787">MPPESGRLGKGKRIKCIKVTGKAECANCTQAKSSCTFLLSNQPTVRKPYGRPYAPSESSVAGSSVLDVPGPSTIRPAGNEPESPLASVSTGEAMELLQNIFPTGQWLPDLFPVNMSMMDSDQQTFAATAPSDLPTTLAASAPSDRSLRRAYPDCQVEDVISWYSFMEVLRLYHERLYALANPHTGAHESSRSPRRAVPTLPAQSWTTAALRLCPVLISDEDITTPEPSEVDDDFITRAGAFAQPPGVTPIIAGFLRVTRLFCILSRILRLLRDMPPDVGTAIQSILLRLNDELESLPAELTPNSPYDSPGFEACKANILVTQALARFELQQLATAANTPHKDAITQSVLRLLDMTPQDYLAANGCSMRNKVLFIASFIIAQQDSSEVDGVTPQVVSLLKKTMRIMPITESVV</sequence>
<name>A0A427XDM2_9TREE</name>
<accession>A0A427XDM2</accession>
<dbReference type="STRING" id="105984.A0A427XDM2"/>
<evidence type="ECO:0000256" key="1">
    <source>
        <dbReference type="ARBA" id="ARBA00023242"/>
    </source>
</evidence>
<evidence type="ECO:0008006" key="4">
    <source>
        <dbReference type="Google" id="ProtNLM"/>
    </source>
</evidence>
<dbReference type="RefSeq" id="XP_028472102.1">
    <property type="nucleotide sequence ID" value="XM_028619529.1"/>
</dbReference>
<gene>
    <name evidence="2" type="ORF">EHS24_003893</name>
</gene>
<dbReference type="OrthoDB" id="2592769at2759"/>
<comment type="caution">
    <text evidence="2">The sequence shown here is derived from an EMBL/GenBank/DDBJ whole genome shotgun (WGS) entry which is preliminary data.</text>
</comment>
<dbReference type="EMBL" id="RSCE01000019">
    <property type="protein sequence ID" value="RSH76955.1"/>
    <property type="molecule type" value="Genomic_DNA"/>
</dbReference>
<dbReference type="GeneID" id="39588436"/>
<proteinExistence type="predicted"/>
<dbReference type="PANTHER" id="PTHR31668">
    <property type="entry name" value="GLUCOSE TRANSPORT TRANSCRIPTION REGULATOR RGT1-RELATED-RELATED"/>
    <property type="match status" value="1"/>
</dbReference>
<evidence type="ECO:0000313" key="3">
    <source>
        <dbReference type="Proteomes" id="UP000279236"/>
    </source>
</evidence>
<dbReference type="Proteomes" id="UP000279236">
    <property type="component" value="Unassembled WGS sequence"/>
</dbReference>
<protein>
    <recommendedName>
        <fullName evidence="4">Zn(2)-C6 fungal-type domain-containing protein</fullName>
    </recommendedName>
</protein>
<keyword evidence="3" id="KW-1185">Reference proteome</keyword>